<feature type="active site" description="Proton acceptor" evidence="3">
    <location>
        <position position="189"/>
    </location>
</feature>
<evidence type="ECO:0000313" key="7">
    <source>
        <dbReference type="Proteomes" id="UP000178121"/>
    </source>
</evidence>
<evidence type="ECO:0000256" key="2">
    <source>
        <dbReference type="ARBA" id="ARBA00037999"/>
    </source>
</evidence>
<comment type="similarity">
    <text evidence="2 5">Belongs to the DegT/DnrJ/EryC1 family.</text>
</comment>
<name>A0A1G2M9E2_9BACT</name>
<dbReference type="CDD" id="cd00616">
    <property type="entry name" value="AHBA_syn"/>
    <property type="match status" value="1"/>
</dbReference>
<gene>
    <name evidence="6" type="ORF">A2849_01140</name>
</gene>
<dbReference type="PANTHER" id="PTHR30244:SF36">
    <property type="entry name" value="3-OXO-GLUCOSE-6-PHOSPHATE:GLUTAMATE AMINOTRANSFERASE"/>
    <property type="match status" value="1"/>
</dbReference>
<dbReference type="GO" id="GO:0008483">
    <property type="term" value="F:transaminase activity"/>
    <property type="evidence" value="ECO:0007669"/>
    <property type="project" value="UniProtKB-KW"/>
</dbReference>
<dbReference type="SUPFAM" id="SSF53383">
    <property type="entry name" value="PLP-dependent transferases"/>
    <property type="match status" value="1"/>
</dbReference>
<dbReference type="InterPro" id="IPR000653">
    <property type="entry name" value="DegT/StrS_aminotransferase"/>
</dbReference>
<dbReference type="PIRSF" id="PIRSF000390">
    <property type="entry name" value="PLP_StrS"/>
    <property type="match status" value="1"/>
</dbReference>
<keyword evidence="6" id="KW-0808">Transferase</keyword>
<evidence type="ECO:0000256" key="1">
    <source>
        <dbReference type="ARBA" id="ARBA00022898"/>
    </source>
</evidence>
<dbReference type="GO" id="GO:0030170">
    <property type="term" value="F:pyridoxal phosphate binding"/>
    <property type="evidence" value="ECO:0007669"/>
    <property type="project" value="TreeGrafter"/>
</dbReference>
<keyword evidence="1 4" id="KW-0663">Pyridoxal phosphate</keyword>
<dbReference type="InterPro" id="IPR015422">
    <property type="entry name" value="PyrdxlP-dep_Trfase_small"/>
</dbReference>
<dbReference type="Gene3D" id="3.40.640.10">
    <property type="entry name" value="Type I PLP-dependent aspartate aminotransferase-like (Major domain)"/>
    <property type="match status" value="1"/>
</dbReference>
<dbReference type="Proteomes" id="UP000178121">
    <property type="component" value="Unassembled WGS sequence"/>
</dbReference>
<dbReference type="GO" id="GO:0000271">
    <property type="term" value="P:polysaccharide biosynthetic process"/>
    <property type="evidence" value="ECO:0007669"/>
    <property type="project" value="TreeGrafter"/>
</dbReference>
<evidence type="ECO:0000256" key="5">
    <source>
        <dbReference type="RuleBase" id="RU004508"/>
    </source>
</evidence>
<feature type="modified residue" description="N6-(pyridoxal phosphate)lysine" evidence="4">
    <location>
        <position position="189"/>
    </location>
</feature>
<organism evidence="6 7">
    <name type="scientific">Candidatus Taylorbacteria bacterium RIFCSPHIGHO2_01_FULL_51_15</name>
    <dbReference type="NCBI Taxonomy" id="1802304"/>
    <lineage>
        <taxon>Bacteria</taxon>
        <taxon>Candidatus Tayloriibacteriota</taxon>
    </lineage>
</organism>
<dbReference type="AlphaFoldDB" id="A0A1G2M9E2"/>
<dbReference type="InterPro" id="IPR015424">
    <property type="entry name" value="PyrdxlP-dep_Trfase"/>
</dbReference>
<dbReference type="InterPro" id="IPR015421">
    <property type="entry name" value="PyrdxlP-dep_Trfase_major"/>
</dbReference>
<keyword evidence="6" id="KW-0032">Aminotransferase</keyword>
<dbReference type="PANTHER" id="PTHR30244">
    <property type="entry name" value="TRANSAMINASE"/>
    <property type="match status" value="1"/>
</dbReference>
<evidence type="ECO:0000256" key="3">
    <source>
        <dbReference type="PIRSR" id="PIRSR000390-1"/>
    </source>
</evidence>
<dbReference type="Pfam" id="PF01041">
    <property type="entry name" value="DegT_DnrJ_EryC1"/>
    <property type="match status" value="1"/>
</dbReference>
<accession>A0A1G2M9E2</accession>
<evidence type="ECO:0000313" key="6">
    <source>
        <dbReference type="EMBL" id="OHA20364.1"/>
    </source>
</evidence>
<evidence type="ECO:0000256" key="4">
    <source>
        <dbReference type="PIRSR" id="PIRSR000390-2"/>
    </source>
</evidence>
<reference evidence="6 7" key="1">
    <citation type="journal article" date="2016" name="Nat. Commun.">
        <title>Thousands of microbial genomes shed light on interconnected biogeochemical processes in an aquifer system.</title>
        <authorList>
            <person name="Anantharaman K."/>
            <person name="Brown C.T."/>
            <person name="Hug L.A."/>
            <person name="Sharon I."/>
            <person name="Castelle C.J."/>
            <person name="Probst A.J."/>
            <person name="Thomas B.C."/>
            <person name="Singh A."/>
            <person name="Wilkins M.J."/>
            <person name="Karaoz U."/>
            <person name="Brodie E.L."/>
            <person name="Williams K.H."/>
            <person name="Hubbard S.S."/>
            <person name="Banfield J.F."/>
        </authorList>
    </citation>
    <scope>NUCLEOTIDE SEQUENCE [LARGE SCALE GENOMIC DNA]</scope>
</reference>
<dbReference type="Gene3D" id="3.90.1150.10">
    <property type="entry name" value="Aspartate Aminotransferase, domain 1"/>
    <property type="match status" value="1"/>
</dbReference>
<protein>
    <submittedName>
        <fullName evidence="6">Aminotransferase</fullName>
    </submittedName>
</protein>
<proteinExistence type="inferred from homology"/>
<sequence length="367" mass="41044">MIPFYDLKKIHARYKEELTDAAARVIEGGQYILGQEVEAFEKAFALYCGVPYTIGTGNGLDALTLIIRGYKELGVLKEGDEVLVPANTYIATIISITENRLKPVLVEPDRHTYNLDAALLEKHITSKTKAILIVHLYGRVGYFEALHLLAKKHHLKIIEDAAQAHGAEYKGIKTGALGDAAGFSFYPSKPLGALGDAGGVTTSDSKLAGVVRALRNYGSHEKYHNLFQGVNSRLDELQAALLRVKLTHLDTENEERRTIAQRYLREIRNEKLILPEEPASSKEHVWHLFVVRTRKRDAFQAYLARKGIETLIHYPIPPHKQPAFKTWSTMSYPVSEEIHKTALSLPLSSAMSEEEVGEVINACNEFE</sequence>
<dbReference type="EMBL" id="MHRI01000030">
    <property type="protein sequence ID" value="OHA20364.1"/>
    <property type="molecule type" value="Genomic_DNA"/>
</dbReference>
<comment type="caution">
    <text evidence="6">The sequence shown here is derived from an EMBL/GenBank/DDBJ whole genome shotgun (WGS) entry which is preliminary data.</text>
</comment>